<dbReference type="PIRSF" id="PIRSF019574">
    <property type="entry name" value="Periplasmic_polyamine_BP"/>
    <property type="match status" value="1"/>
</dbReference>
<evidence type="ECO:0000256" key="7">
    <source>
        <dbReference type="SAM" id="Phobius"/>
    </source>
</evidence>
<evidence type="ECO:0000313" key="9">
    <source>
        <dbReference type="Proteomes" id="UP000005508"/>
    </source>
</evidence>
<feature type="transmembrane region" description="Helical" evidence="7">
    <location>
        <begin position="6"/>
        <end position="23"/>
    </location>
</feature>
<keyword evidence="7" id="KW-0472">Membrane</keyword>
<dbReference type="SMR" id="G4A9A8"/>
<dbReference type="AlphaFoldDB" id="G4A9A8"/>
<comment type="caution">
    <text evidence="8">The sequence shown here is derived from an EMBL/GenBank/DDBJ whole genome shotgun (WGS) entry which is preliminary data.</text>
</comment>
<reference evidence="8 9" key="1">
    <citation type="submission" date="2010-10" db="EMBL/GenBank/DDBJ databases">
        <authorList>
            <person name="Chen C."/>
            <person name="Kittichotirat W."/>
            <person name="Asikainen S."/>
            <person name="Bumgarner R."/>
        </authorList>
    </citation>
    <scope>NUCLEOTIDE SEQUENCE [LARGE SCALE GENOMIC DNA]</scope>
    <source>
        <strain evidence="8 9">SC1083</strain>
    </source>
</reference>
<dbReference type="GO" id="GO:0019808">
    <property type="term" value="F:polyamine binding"/>
    <property type="evidence" value="ECO:0007669"/>
    <property type="project" value="InterPro"/>
</dbReference>
<keyword evidence="3" id="KW-0732">Signal</keyword>
<name>G4A9A8_AGGAC</name>
<evidence type="ECO:0000256" key="3">
    <source>
        <dbReference type="ARBA" id="ARBA00022729"/>
    </source>
</evidence>
<dbReference type="PRINTS" id="PR00909">
    <property type="entry name" value="SPERMDNBNDNG"/>
</dbReference>
<evidence type="ECO:0000256" key="2">
    <source>
        <dbReference type="ARBA" id="ARBA00022448"/>
    </source>
</evidence>
<protein>
    <recommendedName>
        <fullName evidence="5">Putrescine-binding periplasmic protein</fullName>
    </recommendedName>
</protein>
<feature type="binding site" evidence="6">
    <location>
        <begin position="213"/>
        <end position="216"/>
    </location>
    <ligand>
        <name>spermidine</name>
        <dbReference type="ChEBI" id="CHEBI:57834"/>
    </ligand>
</feature>
<dbReference type="Proteomes" id="UP000005508">
    <property type="component" value="Unassembled WGS sequence"/>
</dbReference>
<keyword evidence="4 5" id="KW-0574">Periplasm</keyword>
<feature type="binding site" evidence="6">
    <location>
        <position position="372"/>
    </location>
    <ligand>
        <name>spermidine</name>
        <dbReference type="ChEBI" id="CHEBI:57834"/>
    </ligand>
</feature>
<dbReference type="SUPFAM" id="SSF53850">
    <property type="entry name" value="Periplasmic binding protein-like II"/>
    <property type="match status" value="1"/>
</dbReference>
<dbReference type="GO" id="GO:0015846">
    <property type="term" value="P:polyamine transport"/>
    <property type="evidence" value="ECO:0007669"/>
    <property type="project" value="InterPro"/>
</dbReference>
<comment type="similarity">
    <text evidence="5">Belongs to the bacterial solute-binding protein PotD/PotF family.</text>
</comment>
<feature type="binding site" evidence="6">
    <location>
        <position position="130"/>
    </location>
    <ligand>
        <name>spermidine</name>
        <dbReference type="ChEBI" id="CHEBI:57834"/>
    </ligand>
</feature>
<dbReference type="PATRIC" id="fig|907488.3.peg.1382"/>
<comment type="subcellular location">
    <subcellularLocation>
        <location evidence="1 5">Periplasm</location>
    </subcellularLocation>
</comment>
<keyword evidence="7" id="KW-1133">Transmembrane helix</keyword>
<proteinExistence type="inferred from homology"/>
<feature type="binding site" evidence="6">
    <location>
        <position position="80"/>
    </location>
    <ligand>
        <name>spermidine</name>
        <dbReference type="ChEBI" id="CHEBI:57834"/>
    </ligand>
</feature>
<keyword evidence="2 5" id="KW-0813">Transport</keyword>
<evidence type="ECO:0000313" key="8">
    <source>
        <dbReference type="EMBL" id="EGY33529.1"/>
    </source>
</evidence>
<keyword evidence="7" id="KW-0812">Transmembrane</keyword>
<dbReference type="GO" id="GO:0042597">
    <property type="term" value="C:periplasmic space"/>
    <property type="evidence" value="ECO:0007669"/>
    <property type="project" value="UniProtKB-SubCell"/>
</dbReference>
<evidence type="ECO:0000256" key="5">
    <source>
        <dbReference type="PIRNR" id="PIRNR019574"/>
    </source>
</evidence>
<gene>
    <name evidence="8" type="ORF">SC1083_1418</name>
</gene>
<evidence type="ECO:0000256" key="6">
    <source>
        <dbReference type="PIRSR" id="PIRSR019574-1"/>
    </source>
</evidence>
<evidence type="ECO:0000256" key="4">
    <source>
        <dbReference type="ARBA" id="ARBA00022764"/>
    </source>
</evidence>
<dbReference type="InterPro" id="IPR001188">
    <property type="entry name" value="Sperm_putr-bd"/>
</dbReference>
<dbReference type="Gene3D" id="3.40.190.10">
    <property type="entry name" value="Periplasmic binding protein-like II"/>
    <property type="match status" value="2"/>
</dbReference>
<dbReference type="Pfam" id="PF13416">
    <property type="entry name" value="SBP_bac_8"/>
    <property type="match status" value="1"/>
</dbReference>
<sequence>MTHNQGVFLYLHFIQVVFLPLFYGEQTKMKKFAGLFTASMIAVALTGCNDKDNKQAQATPEAPKAEVPANDTVYLYTWTEYVPDGLLDEFTKETGIKVIVSSLESNETMYAKIKTQGAAGGYDVIAPSNYFVSKMAREGMLKELAHSKLPVIKELDPDWLDKPYDKGNKYSLPQLLGAPGIAFNTNTYKGSDFTSWGDLWKPEFANKVQLLDDAREVFNIALLKIGQDPNTQDPAIIKQAYEELLKLRPNVLSFNSDNPANSFISGEVEVGQLWNGSVRIAKKEQAPLDMVFPKEGPVLWVDTLAIPVTSKNPDGAHKLINYMLGAKAAEKLTLAIGYPTANLEAKKALPKEITEDPAIYPSADVLQKSYWQDDVGDAIQYYEQYYQELKAAK</sequence>
<organism evidence="8 9">
    <name type="scientific">Aggregatibacter actinomycetemcomitans serotype e str. SC1083</name>
    <dbReference type="NCBI Taxonomy" id="907488"/>
    <lineage>
        <taxon>Bacteria</taxon>
        <taxon>Pseudomonadati</taxon>
        <taxon>Pseudomonadota</taxon>
        <taxon>Gammaproteobacteria</taxon>
        <taxon>Pasteurellales</taxon>
        <taxon>Pasteurellaceae</taxon>
        <taxon>Aggregatibacter</taxon>
    </lineage>
</organism>
<evidence type="ECO:0000256" key="1">
    <source>
        <dbReference type="ARBA" id="ARBA00004418"/>
    </source>
</evidence>
<dbReference type="EMBL" id="AEJM01000025">
    <property type="protein sequence ID" value="EGY33529.1"/>
    <property type="molecule type" value="Genomic_DNA"/>
</dbReference>
<comment type="function">
    <text evidence="5">Required for the activity of the bacterial periplasmic transport system of putrescine.</text>
</comment>
<dbReference type="PANTHER" id="PTHR30222:SF17">
    <property type="entry name" value="SPERMIDINE_PUTRESCINE-BINDING PERIPLASMIC PROTEIN"/>
    <property type="match status" value="1"/>
</dbReference>
<dbReference type="PANTHER" id="PTHR30222">
    <property type="entry name" value="SPERMIDINE/PUTRESCINE-BINDING PERIPLASMIC PROTEIN"/>
    <property type="match status" value="1"/>
</dbReference>
<accession>G4A9A8</accession>
<dbReference type="InterPro" id="IPR006059">
    <property type="entry name" value="SBP"/>
</dbReference>